<dbReference type="GO" id="GO:0003978">
    <property type="term" value="F:UDP-glucose 4-epimerase activity"/>
    <property type="evidence" value="ECO:0007669"/>
    <property type="project" value="UniProtKB-EC"/>
</dbReference>
<sequence>MQTRSKIFNLWGKAVTQNESLGMSAGEQIIDISYIDNIIDAYLQLIRLLEDDQDYVFKGKVYAISAKERMSLKDLSKLYEKVTRTSIDIQWGGRPYREREVMLPWTKGIPVPDWEQKVSLENAIKKVMTKEKM</sequence>
<protein>
    <submittedName>
        <fullName evidence="1">UDP-glucose 4-epimerase</fullName>
        <ecNumber evidence="1">5.1.3.2</ecNumber>
    </submittedName>
</protein>
<gene>
    <name evidence="1" type="ORF">MNB_SV-13-726</name>
</gene>
<dbReference type="Gene3D" id="3.90.25.10">
    <property type="entry name" value="UDP-galactose 4-epimerase, domain 1"/>
    <property type="match status" value="1"/>
</dbReference>
<reference evidence="1" key="1">
    <citation type="submission" date="2016-10" db="EMBL/GenBank/DDBJ databases">
        <authorList>
            <person name="de Groot N.N."/>
        </authorList>
    </citation>
    <scope>NUCLEOTIDE SEQUENCE</scope>
</reference>
<proteinExistence type="predicted"/>
<organism evidence="1">
    <name type="scientific">hydrothermal vent metagenome</name>
    <dbReference type="NCBI Taxonomy" id="652676"/>
    <lineage>
        <taxon>unclassified sequences</taxon>
        <taxon>metagenomes</taxon>
        <taxon>ecological metagenomes</taxon>
    </lineage>
</organism>
<dbReference type="SUPFAM" id="SSF51735">
    <property type="entry name" value="NAD(P)-binding Rossmann-fold domains"/>
    <property type="match status" value="1"/>
</dbReference>
<dbReference type="EMBL" id="FPHM01000104">
    <property type="protein sequence ID" value="SFV67020.1"/>
    <property type="molecule type" value="Genomic_DNA"/>
</dbReference>
<name>A0A1W1CM92_9ZZZZ</name>
<dbReference type="AlphaFoldDB" id="A0A1W1CM92"/>
<dbReference type="Gene3D" id="3.40.50.720">
    <property type="entry name" value="NAD(P)-binding Rossmann-like Domain"/>
    <property type="match status" value="1"/>
</dbReference>
<evidence type="ECO:0000313" key="1">
    <source>
        <dbReference type="EMBL" id="SFV67020.1"/>
    </source>
</evidence>
<dbReference type="EC" id="5.1.3.2" evidence="1"/>
<keyword evidence="1" id="KW-0413">Isomerase</keyword>
<accession>A0A1W1CM92</accession>
<dbReference type="InterPro" id="IPR036291">
    <property type="entry name" value="NAD(P)-bd_dom_sf"/>
</dbReference>